<gene>
    <name evidence="1" type="ORF">KIPB_014927</name>
</gene>
<keyword evidence="2" id="KW-1185">Reference proteome</keyword>
<evidence type="ECO:0000313" key="1">
    <source>
        <dbReference type="EMBL" id="GIQ91591.1"/>
    </source>
</evidence>
<reference evidence="1 2" key="1">
    <citation type="journal article" date="2018" name="PLoS ONE">
        <title>The draft genome of Kipferlia bialata reveals reductive genome evolution in fornicate parasites.</title>
        <authorList>
            <person name="Tanifuji G."/>
            <person name="Takabayashi S."/>
            <person name="Kume K."/>
            <person name="Takagi M."/>
            <person name="Nakayama T."/>
            <person name="Kamikawa R."/>
            <person name="Inagaki Y."/>
            <person name="Hashimoto T."/>
        </authorList>
    </citation>
    <scope>NUCLEOTIDE SEQUENCE [LARGE SCALE GENOMIC DNA]</scope>
    <source>
        <strain evidence="1">NY0173</strain>
    </source>
</reference>
<name>A0A9K3D9W2_9EUKA</name>
<evidence type="ECO:0000313" key="2">
    <source>
        <dbReference type="Proteomes" id="UP000265618"/>
    </source>
</evidence>
<protein>
    <submittedName>
        <fullName evidence="1">Uncharacterized protein</fullName>
    </submittedName>
</protein>
<dbReference type="EMBL" id="BDIP01007997">
    <property type="protein sequence ID" value="GIQ91591.1"/>
    <property type="molecule type" value="Genomic_DNA"/>
</dbReference>
<dbReference type="AlphaFoldDB" id="A0A9K3D9W2"/>
<sequence length="79" mass="8843">ARHPVDETDCEEAYPWPGVSIVPYPTTHADTRTKNRRTFPTAVDTSAVAASPLLVTTTKEGGRILYNVVMAMMFYYFCI</sequence>
<comment type="caution">
    <text evidence="1">The sequence shown here is derived from an EMBL/GenBank/DDBJ whole genome shotgun (WGS) entry which is preliminary data.</text>
</comment>
<proteinExistence type="predicted"/>
<feature type="non-terminal residue" evidence="1">
    <location>
        <position position="79"/>
    </location>
</feature>
<accession>A0A9K3D9W2</accession>
<organism evidence="1 2">
    <name type="scientific">Kipferlia bialata</name>
    <dbReference type="NCBI Taxonomy" id="797122"/>
    <lineage>
        <taxon>Eukaryota</taxon>
        <taxon>Metamonada</taxon>
        <taxon>Carpediemonas-like organisms</taxon>
        <taxon>Kipferlia</taxon>
    </lineage>
</organism>
<dbReference type="Proteomes" id="UP000265618">
    <property type="component" value="Unassembled WGS sequence"/>
</dbReference>